<gene>
    <name evidence="3" type="primary">BQ5605_C015g07947</name>
    <name evidence="3" type="ORF">BQ5605_C015G07947</name>
</gene>
<dbReference type="Proteomes" id="UP000249464">
    <property type="component" value="Unassembled WGS sequence"/>
</dbReference>
<evidence type="ECO:0000313" key="3">
    <source>
        <dbReference type="EMBL" id="SGY17994.1"/>
    </source>
</evidence>
<feature type="region of interest" description="Disordered" evidence="1">
    <location>
        <begin position="1"/>
        <end position="24"/>
    </location>
</feature>
<feature type="compositionally biased region" description="Polar residues" evidence="1">
    <location>
        <begin position="9"/>
        <end position="24"/>
    </location>
</feature>
<accession>A0A2X0LXW9</accession>
<dbReference type="EMBL" id="FQNC01000015">
    <property type="protein sequence ID" value="SGY17994.1"/>
    <property type="molecule type" value="Genomic_DNA"/>
</dbReference>
<organism evidence="3 4">
    <name type="scientific">Microbotryum silenes-dioicae</name>
    <dbReference type="NCBI Taxonomy" id="796604"/>
    <lineage>
        <taxon>Eukaryota</taxon>
        <taxon>Fungi</taxon>
        <taxon>Dikarya</taxon>
        <taxon>Basidiomycota</taxon>
        <taxon>Pucciniomycotina</taxon>
        <taxon>Microbotryomycetes</taxon>
        <taxon>Microbotryales</taxon>
        <taxon>Microbotryaceae</taxon>
        <taxon>Microbotryum</taxon>
    </lineage>
</organism>
<dbReference type="AlphaFoldDB" id="A0A2X0LXW9"/>
<feature type="compositionally biased region" description="Basic and acidic residues" evidence="1">
    <location>
        <begin position="172"/>
        <end position="198"/>
    </location>
</feature>
<feature type="compositionally biased region" description="Basic residues" evidence="1">
    <location>
        <begin position="224"/>
        <end position="251"/>
    </location>
</feature>
<sequence length="270" mass="31018">MSALHRRNVSSTRPSRSKDNSPSINVNTFPFSSIPTKRFNPRHLMPSCFISLLRRYIPILRGYMHRTKLTLPRVLCLCVILLYLVLYLISQLITYGRSHHYLPLVCPPTTASKPLWERQQSHRRVIPIYETLDQSHRKKLEVRSMSRLRKLKERLSPLVAKKAPLDDGMEVEEVKQPARPVKEPKEKTREEKAAHEHGLINVQGVQLPKKVASQVNYMDDVRLKAKPKSKRKGKAKPKPKGGKSKHWKHKASSGGKKGEGKKKANKKPKQ</sequence>
<evidence type="ECO:0000313" key="4">
    <source>
        <dbReference type="Proteomes" id="UP000249464"/>
    </source>
</evidence>
<keyword evidence="4" id="KW-1185">Reference proteome</keyword>
<evidence type="ECO:0000256" key="1">
    <source>
        <dbReference type="SAM" id="MobiDB-lite"/>
    </source>
</evidence>
<proteinExistence type="predicted"/>
<feature type="transmembrane region" description="Helical" evidence="2">
    <location>
        <begin position="70"/>
        <end position="89"/>
    </location>
</feature>
<keyword evidence="2" id="KW-0472">Membrane</keyword>
<feature type="region of interest" description="Disordered" evidence="1">
    <location>
        <begin position="166"/>
        <end position="270"/>
    </location>
</feature>
<evidence type="ECO:0000256" key="2">
    <source>
        <dbReference type="SAM" id="Phobius"/>
    </source>
</evidence>
<name>A0A2X0LXW9_9BASI</name>
<reference evidence="3 4" key="1">
    <citation type="submission" date="2016-11" db="EMBL/GenBank/DDBJ databases">
        <authorList>
            <person name="Jaros S."/>
            <person name="Januszkiewicz K."/>
            <person name="Wedrychowicz H."/>
        </authorList>
    </citation>
    <scope>NUCLEOTIDE SEQUENCE [LARGE SCALE GENOMIC DNA]</scope>
</reference>
<protein>
    <submittedName>
        <fullName evidence="3">BQ5605_C015g07947 protein</fullName>
    </submittedName>
</protein>
<keyword evidence="2" id="KW-0812">Transmembrane</keyword>
<keyword evidence="2" id="KW-1133">Transmembrane helix</keyword>